<keyword evidence="3" id="KW-1185">Reference proteome</keyword>
<dbReference type="InterPro" id="IPR003779">
    <property type="entry name" value="CMD-like"/>
</dbReference>
<dbReference type="PANTHER" id="PTHR33570:SF2">
    <property type="entry name" value="CARBOXYMUCONOLACTONE DECARBOXYLASE-LIKE DOMAIN-CONTAINING PROTEIN"/>
    <property type="match status" value="1"/>
</dbReference>
<dbReference type="AlphaFoldDB" id="A0A418YVQ4"/>
<dbReference type="SUPFAM" id="SSF69118">
    <property type="entry name" value="AhpD-like"/>
    <property type="match status" value="2"/>
</dbReference>
<dbReference type="EMBL" id="QVRA01000004">
    <property type="protein sequence ID" value="RJG56322.1"/>
    <property type="molecule type" value="Genomic_DNA"/>
</dbReference>
<name>A0A418YVQ4_9SPHN</name>
<evidence type="ECO:0000259" key="1">
    <source>
        <dbReference type="Pfam" id="PF02627"/>
    </source>
</evidence>
<reference evidence="2 3" key="1">
    <citation type="submission" date="2018-08" db="EMBL/GenBank/DDBJ databases">
        <title>Sphingobium sp. EO9.</title>
        <authorList>
            <person name="Park Y."/>
            <person name="Kim K.H."/>
            <person name="Jeon C.O."/>
        </authorList>
    </citation>
    <scope>NUCLEOTIDE SEQUENCE [LARGE SCALE GENOMIC DNA]</scope>
    <source>
        <strain evidence="2 3">EO9</strain>
    </source>
</reference>
<gene>
    <name evidence="2" type="ORF">D0Z70_05930</name>
</gene>
<dbReference type="InterPro" id="IPR052512">
    <property type="entry name" value="4CMD/NDH-1_regulator"/>
</dbReference>
<dbReference type="Gene3D" id="1.20.1290.10">
    <property type="entry name" value="AhpD-like"/>
    <property type="match status" value="1"/>
</dbReference>
<dbReference type="Pfam" id="PF02627">
    <property type="entry name" value="CMD"/>
    <property type="match status" value="1"/>
</dbReference>
<evidence type="ECO:0000313" key="3">
    <source>
        <dbReference type="Proteomes" id="UP000283469"/>
    </source>
</evidence>
<sequence>MTLLDPQQRTARGLALQAEILDLRAPEAATLYDQSWRDFIFAEVWSRDALDRRSRYLIALASAANTGHRAMATAYARGALKNGDLTLAELREAATHAAIYCGWSAGALFDEAVSTAADALGLPPADVPPIRAEPWQHDARMADGMAAFIDVMTFGGPPAKTAYFEAGINGYVFGEIWNRPGLDQRARRWITLVGVCDSAAYTPIHTHIYAAMKSGNTTQSEMFEFILQYAIHAGWPKASVAQGAVIEQGAQVAKGLAFGAKETDA</sequence>
<evidence type="ECO:0000313" key="2">
    <source>
        <dbReference type="EMBL" id="RJG56322.1"/>
    </source>
</evidence>
<protein>
    <submittedName>
        <fullName evidence="2">Gamma-carboxymuconolactone decarboxylase</fullName>
    </submittedName>
</protein>
<dbReference type="InterPro" id="IPR029032">
    <property type="entry name" value="AhpD-like"/>
</dbReference>
<dbReference type="GO" id="GO:0051920">
    <property type="term" value="F:peroxiredoxin activity"/>
    <property type="evidence" value="ECO:0007669"/>
    <property type="project" value="InterPro"/>
</dbReference>
<dbReference type="PANTHER" id="PTHR33570">
    <property type="entry name" value="4-CARBOXYMUCONOLACTONE DECARBOXYLASE FAMILY PROTEIN"/>
    <property type="match status" value="1"/>
</dbReference>
<proteinExistence type="predicted"/>
<accession>A0A418YVQ4</accession>
<comment type="caution">
    <text evidence="2">The sequence shown here is derived from an EMBL/GenBank/DDBJ whole genome shotgun (WGS) entry which is preliminary data.</text>
</comment>
<organism evidence="2 3">
    <name type="scientific">Sphingobium terrigena</name>
    <dbReference type="NCBI Taxonomy" id="2304063"/>
    <lineage>
        <taxon>Bacteria</taxon>
        <taxon>Pseudomonadati</taxon>
        <taxon>Pseudomonadota</taxon>
        <taxon>Alphaproteobacteria</taxon>
        <taxon>Sphingomonadales</taxon>
        <taxon>Sphingomonadaceae</taxon>
        <taxon>Sphingobium</taxon>
    </lineage>
</organism>
<dbReference type="Proteomes" id="UP000283469">
    <property type="component" value="Unassembled WGS sequence"/>
</dbReference>
<feature type="domain" description="Carboxymuconolactone decarboxylase-like" evidence="1">
    <location>
        <begin position="34"/>
        <end position="105"/>
    </location>
</feature>
<dbReference type="OrthoDB" id="9801400at2"/>